<comment type="caution">
    <text evidence="1">The sequence shown here is derived from an EMBL/GenBank/DDBJ whole genome shotgun (WGS) entry which is preliminary data.</text>
</comment>
<organism evidence="1 2">
    <name type="scientific">Rhynocoris fuscipes</name>
    <dbReference type="NCBI Taxonomy" id="488301"/>
    <lineage>
        <taxon>Eukaryota</taxon>
        <taxon>Metazoa</taxon>
        <taxon>Ecdysozoa</taxon>
        <taxon>Arthropoda</taxon>
        <taxon>Hexapoda</taxon>
        <taxon>Insecta</taxon>
        <taxon>Pterygota</taxon>
        <taxon>Neoptera</taxon>
        <taxon>Paraneoptera</taxon>
        <taxon>Hemiptera</taxon>
        <taxon>Heteroptera</taxon>
        <taxon>Panheteroptera</taxon>
        <taxon>Cimicomorpha</taxon>
        <taxon>Reduviidae</taxon>
        <taxon>Harpactorinae</taxon>
        <taxon>Harpactorini</taxon>
        <taxon>Rhynocoris</taxon>
    </lineage>
</organism>
<keyword evidence="2" id="KW-1185">Reference proteome</keyword>
<accession>A0AAW1DLI3</accession>
<protein>
    <submittedName>
        <fullName evidence="1">Uncharacterized protein</fullName>
    </submittedName>
</protein>
<proteinExistence type="predicted"/>
<dbReference type="AlphaFoldDB" id="A0AAW1DLI3"/>
<dbReference type="EMBL" id="JAPXFL010000001">
    <property type="protein sequence ID" value="KAK9511556.1"/>
    <property type="molecule type" value="Genomic_DNA"/>
</dbReference>
<name>A0AAW1DLI3_9HEMI</name>
<evidence type="ECO:0000313" key="2">
    <source>
        <dbReference type="Proteomes" id="UP001461498"/>
    </source>
</evidence>
<reference evidence="1 2" key="1">
    <citation type="submission" date="2022-12" db="EMBL/GenBank/DDBJ databases">
        <title>Chromosome-level genome assembly of true bugs.</title>
        <authorList>
            <person name="Ma L."/>
            <person name="Li H."/>
        </authorList>
    </citation>
    <scope>NUCLEOTIDE SEQUENCE [LARGE SCALE GENOMIC DNA]</scope>
    <source>
        <strain evidence="1">Lab_2022b</strain>
    </source>
</reference>
<sequence>MRQRKLFVKSRSDRFTADLLNTDRQTVRMIVGLLTVHCRLNKHTCNLRITEDDLCRFWLEEEESTIPYFWGGLSPTIQPHGRCTAGPDLRPSFENPVWPVCREAVLRVHNRSVGFAVERSLWPPHFLFLFLLYPSSLPVA</sequence>
<dbReference type="Proteomes" id="UP001461498">
    <property type="component" value="Unassembled WGS sequence"/>
</dbReference>
<evidence type="ECO:0000313" key="1">
    <source>
        <dbReference type="EMBL" id="KAK9511556.1"/>
    </source>
</evidence>
<gene>
    <name evidence="1" type="ORF">O3M35_000189</name>
</gene>